<keyword evidence="6" id="KW-1185">Reference proteome</keyword>
<feature type="domain" description="AMP-binding enzyme C-terminal" evidence="4">
    <location>
        <begin position="203"/>
        <end position="237"/>
    </location>
</feature>
<accession>A0ABQ7FV75</accession>
<feature type="domain" description="AMP-dependent synthetase/ligase" evidence="3">
    <location>
        <begin position="50"/>
        <end position="151"/>
    </location>
</feature>
<dbReference type="InterPro" id="IPR025110">
    <property type="entry name" value="AMP-bd_C"/>
</dbReference>
<gene>
    <name evidence="5" type="ORF">DUNSADRAFT_3709</name>
</gene>
<dbReference type="InterPro" id="IPR042099">
    <property type="entry name" value="ANL_N_sf"/>
</dbReference>
<keyword evidence="2" id="KW-0067">ATP-binding</keyword>
<proteinExistence type="predicted"/>
<protein>
    <submittedName>
        <fullName evidence="5">Uncharacterized protein</fullName>
    </submittedName>
</protein>
<dbReference type="PANTHER" id="PTHR43272:SF33">
    <property type="entry name" value="AMP-BINDING DOMAIN-CONTAINING PROTEIN-RELATED"/>
    <property type="match status" value="1"/>
</dbReference>
<dbReference type="Pfam" id="PF13193">
    <property type="entry name" value="AMP-binding_C"/>
    <property type="match status" value="1"/>
</dbReference>
<dbReference type="InterPro" id="IPR000873">
    <property type="entry name" value="AMP-dep_synth/lig_dom"/>
</dbReference>
<evidence type="ECO:0000259" key="4">
    <source>
        <dbReference type="Pfam" id="PF13193"/>
    </source>
</evidence>
<organism evidence="5 6">
    <name type="scientific">Dunaliella salina</name>
    <name type="common">Green alga</name>
    <name type="synonym">Protococcus salinus</name>
    <dbReference type="NCBI Taxonomy" id="3046"/>
    <lineage>
        <taxon>Eukaryota</taxon>
        <taxon>Viridiplantae</taxon>
        <taxon>Chlorophyta</taxon>
        <taxon>core chlorophytes</taxon>
        <taxon>Chlorophyceae</taxon>
        <taxon>CS clade</taxon>
        <taxon>Chlamydomonadales</taxon>
        <taxon>Dunaliellaceae</taxon>
        <taxon>Dunaliella</taxon>
    </lineage>
</organism>
<dbReference type="SUPFAM" id="SSF56801">
    <property type="entry name" value="Acetyl-CoA synthetase-like"/>
    <property type="match status" value="1"/>
</dbReference>
<sequence>MAQVRSSSPLARALFERAYAHKKACMLQGDPVGGRWGRFYDALVFSKIKARLGGEVKTMTSGSAPISDEVMFFLRICFGATVMEGYGLSESTSGIVISHPEDYTAGHVGAPMPSAEIKLIDIPEMNYYNTDQPYPRGEVCARGPTIFQGYYKDPQQTAEVLDKDGWLHTGDVGMWLPGGRLKIIDRKKNIFKLSQGEYIAPEKIENIYLRSPMVAQAFVYGDSLRPQLVAIVVPDPEVLLPWAQERGLGTNLRALCGNPHVKEAVFKSMQVWCHCLCRHACLVMLLQKHSLRAN</sequence>
<dbReference type="Proteomes" id="UP000815325">
    <property type="component" value="Unassembled WGS sequence"/>
</dbReference>
<dbReference type="EMBL" id="MU071068">
    <property type="protein sequence ID" value="KAF5826297.1"/>
    <property type="molecule type" value="Genomic_DNA"/>
</dbReference>
<reference evidence="5" key="1">
    <citation type="submission" date="2017-08" db="EMBL/GenBank/DDBJ databases">
        <authorList>
            <person name="Polle J.E."/>
            <person name="Barry K."/>
            <person name="Cushman J."/>
            <person name="Schmutz J."/>
            <person name="Tran D."/>
            <person name="Hathwaick L.T."/>
            <person name="Yim W.C."/>
            <person name="Jenkins J."/>
            <person name="Mckie-Krisberg Z.M."/>
            <person name="Prochnik S."/>
            <person name="Lindquist E."/>
            <person name="Dockter R.B."/>
            <person name="Adam C."/>
            <person name="Molina H."/>
            <person name="Bunkerborg J."/>
            <person name="Jin E."/>
            <person name="Buchheim M."/>
            <person name="Magnuson J."/>
        </authorList>
    </citation>
    <scope>NUCLEOTIDE SEQUENCE</scope>
    <source>
        <strain evidence="5">CCAP 19/18</strain>
    </source>
</reference>
<name>A0ABQ7FV75_DUNSA</name>
<evidence type="ECO:0000256" key="2">
    <source>
        <dbReference type="ARBA" id="ARBA00022840"/>
    </source>
</evidence>
<evidence type="ECO:0000259" key="3">
    <source>
        <dbReference type="Pfam" id="PF00501"/>
    </source>
</evidence>
<keyword evidence="1" id="KW-0547">Nucleotide-binding</keyword>
<dbReference type="PANTHER" id="PTHR43272">
    <property type="entry name" value="LONG-CHAIN-FATTY-ACID--COA LIGASE"/>
    <property type="match status" value="1"/>
</dbReference>
<comment type="caution">
    <text evidence="5">The sequence shown here is derived from an EMBL/GenBank/DDBJ whole genome shotgun (WGS) entry which is preliminary data.</text>
</comment>
<dbReference type="Gene3D" id="3.40.50.12780">
    <property type="entry name" value="N-terminal domain of ligase-like"/>
    <property type="match status" value="1"/>
</dbReference>
<evidence type="ECO:0000313" key="5">
    <source>
        <dbReference type="EMBL" id="KAF5826297.1"/>
    </source>
</evidence>
<evidence type="ECO:0000313" key="6">
    <source>
        <dbReference type="Proteomes" id="UP000815325"/>
    </source>
</evidence>
<dbReference type="Pfam" id="PF00501">
    <property type="entry name" value="AMP-binding"/>
    <property type="match status" value="1"/>
</dbReference>
<evidence type="ECO:0000256" key="1">
    <source>
        <dbReference type="ARBA" id="ARBA00022741"/>
    </source>
</evidence>